<evidence type="ECO:0000256" key="5">
    <source>
        <dbReference type="ARBA" id="ARBA00022840"/>
    </source>
</evidence>
<evidence type="ECO:0000256" key="1">
    <source>
        <dbReference type="ARBA" id="ARBA00009156"/>
    </source>
</evidence>
<dbReference type="Pfam" id="PF00370">
    <property type="entry name" value="FGGY_N"/>
    <property type="match status" value="1"/>
</dbReference>
<dbReference type="InterPro" id="IPR018484">
    <property type="entry name" value="FGGY_N"/>
</dbReference>
<dbReference type="SUPFAM" id="SSF53067">
    <property type="entry name" value="Actin-like ATPase domain"/>
    <property type="match status" value="2"/>
</dbReference>
<reference evidence="10 13" key="2">
    <citation type="submission" date="2020-12" db="EMBL/GenBank/DDBJ databases">
        <title>FDA dAtabase for Regulatory Grade micrObial Sequences (FDA-ARGOS): Supporting development and validation of Infectious Disease Dx tests.</title>
        <authorList>
            <person name="Nelson B."/>
            <person name="Plummer A."/>
            <person name="Tallon L."/>
            <person name="Sadzewicz L."/>
            <person name="Zhao X."/>
            <person name="Boylan J."/>
            <person name="Ott S."/>
            <person name="Bowen H."/>
            <person name="Vavikolanu K."/>
            <person name="Mehta A."/>
            <person name="Aluvathingal J."/>
            <person name="Nadendla S."/>
            <person name="Myers T."/>
            <person name="Yan Y."/>
            <person name="Sichtig H."/>
        </authorList>
    </citation>
    <scope>NUCLEOTIDE SEQUENCE [LARGE SCALE GENOMIC DNA]</scope>
    <source>
        <strain evidence="10 13">FDAARGOS_923</strain>
    </source>
</reference>
<name>A0A1Y0YSN5_BACLI</name>
<dbReference type="GO" id="GO:0005829">
    <property type="term" value="C:cytosol"/>
    <property type="evidence" value="ECO:0007669"/>
    <property type="project" value="TreeGrafter"/>
</dbReference>
<organism evidence="11 12">
    <name type="scientific">Bacillus licheniformis</name>
    <dbReference type="NCBI Taxonomy" id="1402"/>
    <lineage>
        <taxon>Bacteria</taxon>
        <taxon>Bacillati</taxon>
        <taxon>Bacillota</taxon>
        <taxon>Bacilli</taxon>
        <taxon>Bacillales</taxon>
        <taxon>Bacillaceae</taxon>
        <taxon>Bacillus</taxon>
    </lineage>
</organism>
<dbReference type="Proteomes" id="UP000435910">
    <property type="component" value="Unassembled WGS sequence"/>
</dbReference>
<keyword evidence="7" id="KW-0684">Rhamnose metabolism</keyword>
<dbReference type="GeneID" id="92859863"/>
<reference evidence="11 12" key="1">
    <citation type="submission" date="2019-06" db="EMBL/GenBank/DDBJ databases">
        <title>Genome sequence analysis of &gt;100 Bacillus licheniformis strains suggests intrinsic resistance to this species.</title>
        <authorList>
            <person name="Wels M."/>
            <person name="Siezen R.J."/>
            <person name="Johansen E."/>
            <person name="Stuer-Lauridsen B."/>
            <person name="Bjerre K."/>
            <person name="Nielsen B.K.K."/>
        </authorList>
    </citation>
    <scope>NUCLEOTIDE SEQUENCE [LARGE SCALE GENOMIC DNA]</scope>
    <source>
        <strain evidence="11 12">BAC-16736</strain>
    </source>
</reference>
<feature type="domain" description="Carbohydrate kinase FGGY C-terminal" evidence="9">
    <location>
        <begin position="254"/>
        <end position="446"/>
    </location>
</feature>
<evidence type="ECO:0000259" key="8">
    <source>
        <dbReference type="Pfam" id="PF00370"/>
    </source>
</evidence>
<keyword evidence="3" id="KW-0547">Nucleotide-binding</keyword>
<sequence>MTILAFDLGASSGRAYAGHVDGGLIKAEEIHRFPNQPVQAGKHLYWDILRLYHEIKQGILKAKNGCGRISCIGIDSWAVDVGFLDRNGELMGNPYHYRDPYTDGIMTEVLNEIGKEELFSRTGIQLLPFNTIFQLRALKKANSPLLDYADTLLMIPDLLRYFLTGEKKSEFTNATTTQLFNPKTSDWDWELISLLGIPAKIFPKDIAKPGSEAGRLSQSVCGELSVPAVPVIAVGEHDTASAVVGIPAETDDFAYLICGTWSLIGTELDAPLMTKQALDWNFTNEGGAGGTFRFLKNIMGLWLFQRCQADWEKDGISYSSAELVKLAGQSEAFRSAVDPDDPVFLNPVHMPEAIREYCRAAGQHVPETPGQIIRCVLESLAFKYRFTFERIETLTGKEYDGLHMAGGGIRNELLCQYTANVLSRNVWAGPSEASAIGNIAVQAVALDMFWDIQSARKAIKASFPQKTYVPEDTEAWERAYRRYTSQILGAASR</sequence>
<dbReference type="GO" id="GO:0006071">
    <property type="term" value="P:glycerol metabolic process"/>
    <property type="evidence" value="ECO:0007669"/>
    <property type="project" value="TreeGrafter"/>
</dbReference>
<dbReference type="GO" id="GO:0019301">
    <property type="term" value="P:rhamnose catabolic process"/>
    <property type="evidence" value="ECO:0007669"/>
    <property type="project" value="InterPro"/>
</dbReference>
<dbReference type="CDD" id="cd07771">
    <property type="entry name" value="ASKHA_NBD_FGGY_RhaB-like"/>
    <property type="match status" value="1"/>
</dbReference>
<proteinExistence type="inferred from homology"/>
<evidence type="ECO:0000256" key="3">
    <source>
        <dbReference type="ARBA" id="ARBA00022741"/>
    </source>
</evidence>
<evidence type="ECO:0000256" key="6">
    <source>
        <dbReference type="ARBA" id="ARBA00023157"/>
    </source>
</evidence>
<keyword evidence="5" id="KW-0067">ATP-binding</keyword>
<dbReference type="PANTHER" id="PTHR10196">
    <property type="entry name" value="SUGAR KINASE"/>
    <property type="match status" value="1"/>
</dbReference>
<dbReference type="Gene3D" id="3.30.420.40">
    <property type="match status" value="2"/>
</dbReference>
<comment type="similarity">
    <text evidence="1">Belongs to the FGGY kinase family.</text>
</comment>
<evidence type="ECO:0000256" key="2">
    <source>
        <dbReference type="ARBA" id="ARBA00022679"/>
    </source>
</evidence>
<evidence type="ECO:0000313" key="10">
    <source>
        <dbReference type="EMBL" id="QPR74080.1"/>
    </source>
</evidence>
<protein>
    <submittedName>
        <fullName evidence="11">Rhamnulokinase</fullName>
    </submittedName>
</protein>
<evidence type="ECO:0000256" key="7">
    <source>
        <dbReference type="ARBA" id="ARBA00023308"/>
    </source>
</evidence>
<dbReference type="EMBL" id="CP065647">
    <property type="protein sequence ID" value="QPR74080.1"/>
    <property type="molecule type" value="Genomic_DNA"/>
</dbReference>
<dbReference type="InterPro" id="IPR043129">
    <property type="entry name" value="ATPase_NBD"/>
</dbReference>
<dbReference type="GO" id="GO:0008993">
    <property type="term" value="F:rhamnulokinase activity"/>
    <property type="evidence" value="ECO:0007669"/>
    <property type="project" value="InterPro"/>
</dbReference>
<keyword evidence="6" id="KW-1015">Disulfide bond</keyword>
<keyword evidence="2" id="KW-0808">Transferase</keyword>
<evidence type="ECO:0000256" key="4">
    <source>
        <dbReference type="ARBA" id="ARBA00022777"/>
    </source>
</evidence>
<dbReference type="OMA" id="YHHETRE"/>
<dbReference type="Pfam" id="PF02782">
    <property type="entry name" value="FGGY_C"/>
    <property type="match status" value="1"/>
</dbReference>
<dbReference type="InterPro" id="IPR018485">
    <property type="entry name" value="FGGY_C"/>
</dbReference>
<evidence type="ECO:0000313" key="12">
    <source>
        <dbReference type="Proteomes" id="UP000435910"/>
    </source>
</evidence>
<gene>
    <name evidence="11" type="ORF">CHCC16736_0977</name>
    <name evidence="10" type="ORF">I6G80_07395</name>
</gene>
<dbReference type="Proteomes" id="UP000595038">
    <property type="component" value="Chromosome"/>
</dbReference>
<evidence type="ECO:0000259" key="9">
    <source>
        <dbReference type="Pfam" id="PF02782"/>
    </source>
</evidence>
<dbReference type="RefSeq" id="WP_003185259.1">
    <property type="nucleotide sequence ID" value="NZ_BEXU01000021.1"/>
</dbReference>
<evidence type="ECO:0000313" key="11">
    <source>
        <dbReference type="EMBL" id="TWL31809.1"/>
    </source>
</evidence>
<dbReference type="EMBL" id="NILC01000010">
    <property type="protein sequence ID" value="TWL31809.1"/>
    <property type="molecule type" value="Genomic_DNA"/>
</dbReference>
<accession>A0A1Y0YSN5</accession>
<feature type="domain" description="Carbohydrate kinase FGGY N-terminal" evidence="8">
    <location>
        <begin position="3"/>
        <end position="245"/>
    </location>
</feature>
<keyword evidence="4 11" id="KW-0418">Kinase</keyword>
<dbReference type="PANTHER" id="PTHR10196:SF93">
    <property type="entry name" value="L-RHAMNULOKINASE"/>
    <property type="match status" value="1"/>
</dbReference>
<evidence type="ECO:0000313" key="13">
    <source>
        <dbReference type="Proteomes" id="UP000595038"/>
    </source>
</evidence>
<dbReference type="GO" id="GO:0005524">
    <property type="term" value="F:ATP binding"/>
    <property type="evidence" value="ECO:0007669"/>
    <property type="project" value="UniProtKB-KW"/>
</dbReference>
<dbReference type="InterPro" id="IPR013449">
    <property type="entry name" value="Rhamnulokinase"/>
</dbReference>
<dbReference type="GO" id="GO:0004370">
    <property type="term" value="F:glycerol kinase activity"/>
    <property type="evidence" value="ECO:0007669"/>
    <property type="project" value="TreeGrafter"/>
</dbReference>
<dbReference type="AlphaFoldDB" id="A0A1Y0YSN5"/>